<evidence type="ECO:0000313" key="2">
    <source>
        <dbReference type="EMBL" id="KEQ53711.1"/>
    </source>
</evidence>
<dbReference type="AlphaFoldDB" id="A0A081RET8"/>
<keyword evidence="1" id="KW-0472">Membrane</keyword>
<comment type="caution">
    <text evidence="2">The sequence shown here is derived from an EMBL/GenBank/DDBJ whole genome shotgun (WGS) entry which is preliminary data.</text>
</comment>
<reference evidence="2 3" key="1">
    <citation type="submission" date="2014-02" db="EMBL/GenBank/DDBJ databases">
        <title>Whole genome sequence of Sphingobium chlorophenolicum NBRC 16172.</title>
        <authorList>
            <person name="Gan H.M."/>
            <person name="Gan H.Y."/>
            <person name="Chew T.H."/>
            <person name="Savka M.A."/>
        </authorList>
    </citation>
    <scope>NUCLEOTIDE SEQUENCE [LARGE SCALE GENOMIC DNA]</scope>
    <source>
        <strain evidence="2 3">NBRC 16172</strain>
    </source>
</reference>
<dbReference type="RefSeq" id="WP_037450632.1">
    <property type="nucleotide sequence ID" value="NZ_JFHR01000018.1"/>
</dbReference>
<dbReference type="OrthoDB" id="7580067at2"/>
<organism evidence="2 3">
    <name type="scientific">Sphingobium chlorophenolicum</name>
    <dbReference type="NCBI Taxonomy" id="46429"/>
    <lineage>
        <taxon>Bacteria</taxon>
        <taxon>Pseudomonadati</taxon>
        <taxon>Pseudomonadota</taxon>
        <taxon>Alphaproteobacteria</taxon>
        <taxon>Sphingomonadales</taxon>
        <taxon>Sphingomonadaceae</taxon>
        <taxon>Sphingobium</taxon>
    </lineage>
</organism>
<feature type="transmembrane region" description="Helical" evidence="1">
    <location>
        <begin position="44"/>
        <end position="63"/>
    </location>
</feature>
<gene>
    <name evidence="2" type="ORF">BV95_01927</name>
</gene>
<keyword evidence="1" id="KW-1133">Transmembrane helix</keyword>
<name>A0A081RET8_SPHCR</name>
<accession>A0A081RET8</accession>
<keyword evidence="1" id="KW-0812">Transmembrane</keyword>
<evidence type="ECO:0000256" key="1">
    <source>
        <dbReference type="SAM" id="Phobius"/>
    </source>
</evidence>
<proteinExistence type="predicted"/>
<dbReference type="Proteomes" id="UP000028411">
    <property type="component" value="Unassembled WGS sequence"/>
</dbReference>
<protein>
    <submittedName>
        <fullName evidence="2">Uncharacterized protein</fullName>
    </submittedName>
</protein>
<evidence type="ECO:0000313" key="3">
    <source>
        <dbReference type="Proteomes" id="UP000028411"/>
    </source>
</evidence>
<dbReference type="EMBL" id="JFHR01000018">
    <property type="protein sequence ID" value="KEQ53711.1"/>
    <property type="molecule type" value="Genomic_DNA"/>
</dbReference>
<sequence length="65" mass="6963">MIDTITYGLTKDLPSGPIYRPADPMPHELFVSDDDDGPLTRGRMIGGVISLVLLAATGAYLFLAL</sequence>